<comment type="caution">
    <text evidence="1">The sequence shown here is derived from an EMBL/GenBank/DDBJ whole genome shotgun (WGS) entry which is preliminary data.</text>
</comment>
<reference evidence="1" key="1">
    <citation type="submission" date="2019-10" db="EMBL/GenBank/DDBJ databases">
        <title>Draft genome sequence of Panacibacter sp. KCS-6.</title>
        <authorList>
            <person name="Yim K.J."/>
        </authorList>
    </citation>
    <scope>NUCLEOTIDE SEQUENCE</scope>
    <source>
        <strain evidence="1">KCS-6</strain>
    </source>
</reference>
<evidence type="ECO:0000313" key="1">
    <source>
        <dbReference type="EMBL" id="NNV57213.1"/>
    </source>
</evidence>
<accession>A0A8J8JUN4</accession>
<dbReference type="EMBL" id="WHPF01000013">
    <property type="protein sequence ID" value="NNV57213.1"/>
    <property type="molecule type" value="Genomic_DNA"/>
</dbReference>
<gene>
    <name evidence="1" type="ORF">GD597_17205</name>
</gene>
<dbReference type="Proteomes" id="UP000598971">
    <property type="component" value="Unassembled WGS sequence"/>
</dbReference>
<evidence type="ECO:0008006" key="3">
    <source>
        <dbReference type="Google" id="ProtNLM"/>
    </source>
</evidence>
<evidence type="ECO:0000313" key="2">
    <source>
        <dbReference type="Proteomes" id="UP000598971"/>
    </source>
</evidence>
<name>A0A8J8JUN4_9BACT</name>
<dbReference type="AlphaFoldDB" id="A0A8J8JUN4"/>
<keyword evidence="2" id="KW-1185">Reference proteome</keyword>
<proteinExistence type="predicted"/>
<dbReference type="RefSeq" id="WP_171609162.1">
    <property type="nucleotide sequence ID" value="NZ_WHPF01000013.1"/>
</dbReference>
<sequence>MMEHTNGKPKAEIKSNTETIQEGKETCGIIMPIADSPGYEPGHWISVKKIVEAVIDEAGFIPKMVSDSDDIKIIHTNIVSNIADNPIIVCDVSSRNPNVMFELGLRLAFDKPVVIIKDEDGKTPYSFDISPVKHISYPSGLHFHEINEFRDKLKGAICSTRDESRKKDYSPFLKNFAKIKAKTINEEEAGLLTFFEKKFQEYEIRNVALIKSLMSRLETKTVSSFDSKQKEYQDYNSPIVNEFKDFIKRNSTSTNLTIPPSMLIEEFIKETRKGSPLIASLISESSQLRKIFQDCVLEHQSKF</sequence>
<organism evidence="1 2">
    <name type="scientific">Limnovirga soli</name>
    <dbReference type="NCBI Taxonomy" id="2656915"/>
    <lineage>
        <taxon>Bacteria</taxon>
        <taxon>Pseudomonadati</taxon>
        <taxon>Bacteroidota</taxon>
        <taxon>Chitinophagia</taxon>
        <taxon>Chitinophagales</taxon>
        <taxon>Chitinophagaceae</taxon>
        <taxon>Limnovirga</taxon>
    </lineage>
</organism>
<protein>
    <recommendedName>
        <fullName evidence="3">RNA helicase</fullName>
    </recommendedName>
</protein>